<gene>
    <name evidence="3" type="ORF">METZ01_LOCUS10240</name>
</gene>
<dbReference type="InterPro" id="IPR000387">
    <property type="entry name" value="Tyr_Pase_dom"/>
</dbReference>
<feature type="compositionally biased region" description="Polar residues" evidence="1">
    <location>
        <begin position="92"/>
        <end position="101"/>
    </location>
</feature>
<protein>
    <recommendedName>
        <fullName evidence="2">Tyrosine specific protein phosphatases domain-containing protein</fullName>
    </recommendedName>
</protein>
<dbReference type="PANTHER" id="PTHR31126:SF1">
    <property type="entry name" value="TYROSINE SPECIFIC PROTEIN PHOSPHATASES DOMAIN-CONTAINING PROTEIN"/>
    <property type="match status" value="1"/>
</dbReference>
<dbReference type="Pfam" id="PF13350">
    <property type="entry name" value="Y_phosphatase3"/>
    <property type="match status" value="1"/>
</dbReference>
<dbReference type="InterPro" id="IPR016130">
    <property type="entry name" value="Tyr_Pase_AS"/>
</dbReference>
<dbReference type="InterPro" id="IPR029021">
    <property type="entry name" value="Prot-tyrosine_phosphatase-like"/>
</dbReference>
<dbReference type="GO" id="GO:0004721">
    <property type="term" value="F:phosphoprotein phosphatase activity"/>
    <property type="evidence" value="ECO:0007669"/>
    <property type="project" value="InterPro"/>
</dbReference>
<dbReference type="PANTHER" id="PTHR31126">
    <property type="entry name" value="TYROSINE-PROTEIN PHOSPHATASE"/>
    <property type="match status" value="1"/>
</dbReference>
<name>A0A381NS01_9ZZZZ</name>
<dbReference type="PROSITE" id="PS50056">
    <property type="entry name" value="TYR_PHOSPHATASE_2"/>
    <property type="match status" value="1"/>
</dbReference>
<dbReference type="Gene3D" id="3.90.190.10">
    <property type="entry name" value="Protein tyrosine phosphatase superfamily"/>
    <property type="match status" value="1"/>
</dbReference>
<evidence type="ECO:0000256" key="1">
    <source>
        <dbReference type="SAM" id="MobiDB-lite"/>
    </source>
</evidence>
<feature type="region of interest" description="Disordered" evidence="1">
    <location>
        <begin position="65"/>
        <end position="101"/>
    </location>
</feature>
<sequence length="256" mass="28758">MPTIIDIEGGVNFRDFGGYQRLAGGRIMTGKLFRCGTLSNLTQKGLKTFDRLDIRHICDLRRADERADDPTPLPSENPRRTVISIDPGSAPSMRQMQQSSPLAEDGRINFMIAINEDLVRDHAKNYRDVFTALLDTRDGGFLVHCTAGKDRTGLAAAMILTSLGVHRESVEEDYLLTNSVIDFEGFILPRIRQRYGSLSPEVEMIKSVAGVRIEYLRAAFRTMEKLHGSIDGYLERGLGLKARDLAELQRRYVVKL</sequence>
<dbReference type="EMBL" id="UINC01000555">
    <property type="protein sequence ID" value="SUZ57386.1"/>
    <property type="molecule type" value="Genomic_DNA"/>
</dbReference>
<dbReference type="SUPFAM" id="SSF52799">
    <property type="entry name" value="(Phosphotyrosine protein) phosphatases II"/>
    <property type="match status" value="1"/>
</dbReference>
<evidence type="ECO:0000313" key="3">
    <source>
        <dbReference type="EMBL" id="SUZ57386.1"/>
    </source>
</evidence>
<dbReference type="PROSITE" id="PS00383">
    <property type="entry name" value="TYR_PHOSPHATASE_1"/>
    <property type="match status" value="1"/>
</dbReference>
<dbReference type="AlphaFoldDB" id="A0A381NS01"/>
<accession>A0A381NS01</accession>
<feature type="domain" description="Tyrosine specific protein phosphatases" evidence="2">
    <location>
        <begin position="128"/>
        <end position="205"/>
    </location>
</feature>
<evidence type="ECO:0000259" key="2">
    <source>
        <dbReference type="PROSITE" id="PS50056"/>
    </source>
</evidence>
<proteinExistence type="predicted"/>
<reference evidence="3" key="1">
    <citation type="submission" date="2018-05" db="EMBL/GenBank/DDBJ databases">
        <authorList>
            <person name="Lanie J.A."/>
            <person name="Ng W.-L."/>
            <person name="Kazmierczak K.M."/>
            <person name="Andrzejewski T.M."/>
            <person name="Davidsen T.M."/>
            <person name="Wayne K.J."/>
            <person name="Tettelin H."/>
            <person name="Glass J.I."/>
            <person name="Rusch D."/>
            <person name="Podicherti R."/>
            <person name="Tsui H.-C.T."/>
            <person name="Winkler M.E."/>
        </authorList>
    </citation>
    <scope>NUCLEOTIDE SEQUENCE</scope>
</reference>
<dbReference type="InterPro" id="IPR026893">
    <property type="entry name" value="Tyr/Ser_Pase_IphP-type"/>
</dbReference>
<organism evidence="3">
    <name type="scientific">marine metagenome</name>
    <dbReference type="NCBI Taxonomy" id="408172"/>
    <lineage>
        <taxon>unclassified sequences</taxon>
        <taxon>metagenomes</taxon>
        <taxon>ecological metagenomes</taxon>
    </lineage>
</organism>